<dbReference type="PANTHER" id="PTHR43840">
    <property type="entry name" value="MITOCHONDRIAL METAL TRANSPORTER 1-RELATED"/>
    <property type="match status" value="1"/>
</dbReference>
<keyword evidence="6 7" id="KW-0472">Membrane</keyword>
<evidence type="ECO:0000313" key="11">
    <source>
        <dbReference type="Proteomes" id="UP000254055"/>
    </source>
</evidence>
<feature type="domain" description="Cation efflux protein cytoplasmic" evidence="9">
    <location>
        <begin position="214"/>
        <end position="290"/>
    </location>
</feature>
<dbReference type="GO" id="GO:0006882">
    <property type="term" value="P:intracellular zinc ion homeostasis"/>
    <property type="evidence" value="ECO:0007669"/>
    <property type="project" value="TreeGrafter"/>
</dbReference>
<evidence type="ECO:0000256" key="3">
    <source>
        <dbReference type="ARBA" id="ARBA00022475"/>
    </source>
</evidence>
<dbReference type="SUPFAM" id="SSF161111">
    <property type="entry name" value="Cation efflux protein transmembrane domain-like"/>
    <property type="match status" value="1"/>
</dbReference>
<feature type="transmembrane region" description="Helical" evidence="7">
    <location>
        <begin position="12"/>
        <end position="37"/>
    </location>
</feature>
<dbReference type="GO" id="GO:0015086">
    <property type="term" value="F:cadmium ion transmembrane transporter activity"/>
    <property type="evidence" value="ECO:0007669"/>
    <property type="project" value="TreeGrafter"/>
</dbReference>
<protein>
    <submittedName>
        <fullName evidence="10">Cation-efflux system</fullName>
    </submittedName>
</protein>
<dbReference type="Gene3D" id="1.20.1510.10">
    <property type="entry name" value="Cation efflux protein transmembrane domain"/>
    <property type="match status" value="1"/>
</dbReference>
<keyword evidence="2" id="KW-0813">Transport</keyword>
<sequence length="291" mass="30767">MTTAHPDSRARLLKLATYASTSTALLLVGLKAAAWLFSGSVSILASLADSLTDLAASVFNLFAVRLALRPADANHAFGHGKAEGLSALAQSAFIGGSALFLLLNALNRLMDPEPVQHTGWGIAVMVVSVVMTAALVLFQRYVLKQQASQAVAADKLHYVTDLLSNSVVLAALVMAAYGWHQADAWLALLLSLWIGKSVFDIGRDAVRTLMDQSLPPQEVDAVRSAVSALPEVQGVHDLKTRRSGGTVFVQLHIGLDAAMTLEASHQVAKAAAAEVRSLFADADVLVHTDPV</sequence>
<evidence type="ECO:0000256" key="1">
    <source>
        <dbReference type="ARBA" id="ARBA00004141"/>
    </source>
</evidence>
<dbReference type="GO" id="GO:0015341">
    <property type="term" value="F:zinc efflux antiporter activity"/>
    <property type="evidence" value="ECO:0007669"/>
    <property type="project" value="TreeGrafter"/>
</dbReference>
<dbReference type="OrthoDB" id="9806522at2"/>
<dbReference type="FunFam" id="1.20.1510.10:FF:000001">
    <property type="entry name" value="Ferrous-iron efflux pump FieF"/>
    <property type="match status" value="1"/>
</dbReference>
<dbReference type="GO" id="GO:0015093">
    <property type="term" value="F:ferrous iron transmembrane transporter activity"/>
    <property type="evidence" value="ECO:0007669"/>
    <property type="project" value="TreeGrafter"/>
</dbReference>
<evidence type="ECO:0000259" key="8">
    <source>
        <dbReference type="Pfam" id="PF01545"/>
    </source>
</evidence>
<dbReference type="InterPro" id="IPR058533">
    <property type="entry name" value="Cation_efflux_TM"/>
</dbReference>
<keyword evidence="5 7" id="KW-1133">Transmembrane helix</keyword>
<dbReference type="Gene3D" id="3.30.70.1350">
    <property type="entry name" value="Cation efflux protein, cytoplasmic domain"/>
    <property type="match status" value="1"/>
</dbReference>
<dbReference type="EMBL" id="UGRS01000001">
    <property type="protein sequence ID" value="SUA36451.1"/>
    <property type="molecule type" value="Genomic_DNA"/>
</dbReference>
<keyword evidence="4 7" id="KW-0812">Transmembrane</keyword>
<dbReference type="AlphaFoldDB" id="A0A378WIM7"/>
<dbReference type="InterPro" id="IPR027469">
    <property type="entry name" value="Cation_efflux_TMD_sf"/>
</dbReference>
<comment type="subcellular location">
    <subcellularLocation>
        <location evidence="1">Membrane</location>
        <topology evidence="1">Multi-pass membrane protein</topology>
    </subcellularLocation>
</comment>
<evidence type="ECO:0000313" key="10">
    <source>
        <dbReference type="EMBL" id="SUA36451.1"/>
    </source>
</evidence>
<evidence type="ECO:0000256" key="6">
    <source>
        <dbReference type="ARBA" id="ARBA00023136"/>
    </source>
</evidence>
<feature type="domain" description="Cation efflux protein transmembrane" evidence="8">
    <location>
        <begin position="19"/>
        <end position="210"/>
    </location>
</feature>
<keyword evidence="3" id="KW-1003">Cell membrane</keyword>
<dbReference type="GO" id="GO:0005886">
    <property type="term" value="C:plasma membrane"/>
    <property type="evidence" value="ECO:0007669"/>
    <property type="project" value="TreeGrafter"/>
</dbReference>
<accession>A0A378WIM7</accession>
<dbReference type="Pfam" id="PF16916">
    <property type="entry name" value="ZT_dimer"/>
    <property type="match status" value="1"/>
</dbReference>
<dbReference type="InterPro" id="IPR050291">
    <property type="entry name" value="CDF_Transporter"/>
</dbReference>
<evidence type="ECO:0000259" key="9">
    <source>
        <dbReference type="Pfam" id="PF16916"/>
    </source>
</evidence>
<evidence type="ECO:0000256" key="7">
    <source>
        <dbReference type="SAM" id="Phobius"/>
    </source>
</evidence>
<feature type="transmembrane region" description="Helical" evidence="7">
    <location>
        <begin position="85"/>
        <end position="106"/>
    </location>
</feature>
<dbReference type="RefSeq" id="WP_115133675.1">
    <property type="nucleotide sequence ID" value="NZ_UGRS01000001.1"/>
</dbReference>
<feature type="transmembrane region" description="Helical" evidence="7">
    <location>
        <begin position="118"/>
        <end position="138"/>
    </location>
</feature>
<name>A0A378WIM7_9NEIS</name>
<dbReference type="InterPro" id="IPR036837">
    <property type="entry name" value="Cation_efflux_CTD_sf"/>
</dbReference>
<evidence type="ECO:0000256" key="2">
    <source>
        <dbReference type="ARBA" id="ARBA00022448"/>
    </source>
</evidence>
<evidence type="ECO:0000256" key="5">
    <source>
        <dbReference type="ARBA" id="ARBA00022989"/>
    </source>
</evidence>
<dbReference type="InterPro" id="IPR027470">
    <property type="entry name" value="Cation_efflux_CTD"/>
</dbReference>
<dbReference type="Proteomes" id="UP000254055">
    <property type="component" value="Unassembled WGS sequence"/>
</dbReference>
<feature type="transmembrane region" description="Helical" evidence="7">
    <location>
        <begin position="158"/>
        <end position="179"/>
    </location>
</feature>
<reference evidence="10 11" key="1">
    <citation type="submission" date="2018-06" db="EMBL/GenBank/DDBJ databases">
        <authorList>
            <consortium name="Pathogen Informatics"/>
            <person name="Doyle S."/>
        </authorList>
    </citation>
    <scope>NUCLEOTIDE SEQUENCE [LARGE SCALE GENOMIC DNA]</scope>
    <source>
        <strain evidence="10 11">NCTC12229</strain>
    </source>
</reference>
<dbReference type="NCBIfam" id="TIGR01297">
    <property type="entry name" value="CDF"/>
    <property type="match status" value="1"/>
</dbReference>
<proteinExistence type="predicted"/>
<evidence type="ECO:0000256" key="4">
    <source>
        <dbReference type="ARBA" id="ARBA00022692"/>
    </source>
</evidence>
<gene>
    <name evidence="10" type="primary">czcD_2</name>
    <name evidence="10" type="ORF">NCTC12229_00866</name>
</gene>
<organism evidence="10 11">
    <name type="scientific">Neisseria zoodegmatis</name>
    <dbReference type="NCBI Taxonomy" id="326523"/>
    <lineage>
        <taxon>Bacteria</taxon>
        <taxon>Pseudomonadati</taxon>
        <taxon>Pseudomonadota</taxon>
        <taxon>Betaproteobacteria</taxon>
        <taxon>Neisseriales</taxon>
        <taxon>Neisseriaceae</taxon>
        <taxon>Neisseria</taxon>
    </lineage>
</organism>
<dbReference type="Pfam" id="PF01545">
    <property type="entry name" value="Cation_efflux"/>
    <property type="match status" value="1"/>
</dbReference>
<dbReference type="InterPro" id="IPR002524">
    <property type="entry name" value="Cation_efflux"/>
</dbReference>
<dbReference type="SUPFAM" id="SSF160240">
    <property type="entry name" value="Cation efflux protein cytoplasmic domain-like"/>
    <property type="match status" value="1"/>
</dbReference>
<dbReference type="PANTHER" id="PTHR43840:SF41">
    <property type="entry name" value="CATION-EFFLUX PUMP FIEF"/>
    <property type="match status" value="1"/>
</dbReference>